<proteinExistence type="predicted"/>
<keyword evidence="2" id="KW-0472">Membrane</keyword>
<evidence type="ECO:0000256" key="1">
    <source>
        <dbReference type="SAM" id="MobiDB-lite"/>
    </source>
</evidence>
<evidence type="ECO:0000313" key="4">
    <source>
        <dbReference type="Proteomes" id="UP001148018"/>
    </source>
</evidence>
<reference evidence="3" key="1">
    <citation type="submission" date="2022-07" db="EMBL/GenBank/DDBJ databases">
        <title>Chromosome-level genome of Muraenolepis orangiensis.</title>
        <authorList>
            <person name="Kim J."/>
        </authorList>
    </citation>
    <scope>NUCLEOTIDE SEQUENCE</scope>
    <source>
        <strain evidence="3">KU_S4_2022</strain>
        <tissue evidence="3">Muscle</tissue>
    </source>
</reference>
<protein>
    <submittedName>
        <fullName evidence="3">Uncharacterized protein</fullName>
    </submittedName>
</protein>
<feature type="compositionally biased region" description="Basic and acidic residues" evidence="1">
    <location>
        <begin position="1"/>
        <end position="10"/>
    </location>
</feature>
<feature type="transmembrane region" description="Helical" evidence="2">
    <location>
        <begin position="55"/>
        <end position="83"/>
    </location>
</feature>
<dbReference type="AlphaFoldDB" id="A0A9Q0ISJ4"/>
<dbReference type="Proteomes" id="UP001148018">
    <property type="component" value="Unassembled WGS sequence"/>
</dbReference>
<accession>A0A9Q0ISJ4</accession>
<keyword evidence="4" id="KW-1185">Reference proteome</keyword>
<dbReference type="EMBL" id="JANIIK010000039">
    <property type="protein sequence ID" value="KAJ3608683.1"/>
    <property type="molecule type" value="Genomic_DNA"/>
</dbReference>
<sequence>MNPQQREREQPMVSGRGGRRRRAGPPAVLRFAPQTRGSRSTRCVQSRLSRSVSSFVVGFGVVAGVPVAVAVVTVAAAVALGVARPTACRAVPHRGFRVHLEVVFRSLTVAV</sequence>
<keyword evidence="2" id="KW-0812">Transmembrane</keyword>
<gene>
    <name evidence="3" type="ORF">NHX12_023214</name>
</gene>
<keyword evidence="2" id="KW-1133">Transmembrane helix</keyword>
<evidence type="ECO:0000256" key="2">
    <source>
        <dbReference type="SAM" id="Phobius"/>
    </source>
</evidence>
<organism evidence="3 4">
    <name type="scientific">Muraenolepis orangiensis</name>
    <name type="common">Patagonian moray cod</name>
    <dbReference type="NCBI Taxonomy" id="630683"/>
    <lineage>
        <taxon>Eukaryota</taxon>
        <taxon>Metazoa</taxon>
        <taxon>Chordata</taxon>
        <taxon>Craniata</taxon>
        <taxon>Vertebrata</taxon>
        <taxon>Euteleostomi</taxon>
        <taxon>Actinopterygii</taxon>
        <taxon>Neopterygii</taxon>
        <taxon>Teleostei</taxon>
        <taxon>Neoteleostei</taxon>
        <taxon>Acanthomorphata</taxon>
        <taxon>Zeiogadaria</taxon>
        <taxon>Gadariae</taxon>
        <taxon>Gadiformes</taxon>
        <taxon>Muraenolepidoidei</taxon>
        <taxon>Muraenolepididae</taxon>
        <taxon>Muraenolepis</taxon>
    </lineage>
</organism>
<feature type="region of interest" description="Disordered" evidence="1">
    <location>
        <begin position="1"/>
        <end position="26"/>
    </location>
</feature>
<evidence type="ECO:0000313" key="3">
    <source>
        <dbReference type="EMBL" id="KAJ3608683.1"/>
    </source>
</evidence>
<comment type="caution">
    <text evidence="3">The sequence shown here is derived from an EMBL/GenBank/DDBJ whole genome shotgun (WGS) entry which is preliminary data.</text>
</comment>
<name>A0A9Q0ISJ4_9TELE</name>